<keyword evidence="3" id="KW-1185">Reference proteome</keyword>
<reference evidence="2 3" key="1">
    <citation type="submission" date="2020-04" db="EMBL/GenBank/DDBJ databases">
        <authorList>
            <person name="Alioto T."/>
            <person name="Alioto T."/>
            <person name="Gomez Garrido J."/>
        </authorList>
    </citation>
    <scope>NUCLEOTIDE SEQUENCE [LARGE SCALE GENOMIC DNA]</scope>
</reference>
<sequence>MASKIVSVALFACLVLASEAKPQLFATPAVVATPVATVRSSAALSAHPVPGTNLISGYSSQAVHQISRSTLLTVPAASYVAAPYVTARYLSSPYVSARYVSAPLVSAPTYYV</sequence>
<accession>A0A8S1DB99</accession>
<name>A0A8S1DB99_9INSE</name>
<evidence type="ECO:0000313" key="2">
    <source>
        <dbReference type="EMBL" id="CAB3375111.1"/>
    </source>
</evidence>
<proteinExistence type="predicted"/>
<gene>
    <name evidence="2" type="ORF">CLODIP_2_CD12935</name>
</gene>
<dbReference type="EMBL" id="CADEPI010000108">
    <property type="protein sequence ID" value="CAB3375111.1"/>
    <property type="molecule type" value="Genomic_DNA"/>
</dbReference>
<organism evidence="2 3">
    <name type="scientific">Cloeon dipterum</name>
    <dbReference type="NCBI Taxonomy" id="197152"/>
    <lineage>
        <taxon>Eukaryota</taxon>
        <taxon>Metazoa</taxon>
        <taxon>Ecdysozoa</taxon>
        <taxon>Arthropoda</taxon>
        <taxon>Hexapoda</taxon>
        <taxon>Insecta</taxon>
        <taxon>Pterygota</taxon>
        <taxon>Palaeoptera</taxon>
        <taxon>Ephemeroptera</taxon>
        <taxon>Pisciforma</taxon>
        <taxon>Baetidae</taxon>
        <taxon>Cloeon</taxon>
    </lineage>
</organism>
<comment type="caution">
    <text evidence="2">The sequence shown here is derived from an EMBL/GenBank/DDBJ whole genome shotgun (WGS) entry which is preliminary data.</text>
</comment>
<feature type="chain" id="PRO_5035865009" evidence="1">
    <location>
        <begin position="21"/>
        <end position="112"/>
    </location>
</feature>
<dbReference type="Proteomes" id="UP000494165">
    <property type="component" value="Unassembled WGS sequence"/>
</dbReference>
<protein>
    <submittedName>
        <fullName evidence="2">Uncharacterized protein</fullName>
    </submittedName>
</protein>
<evidence type="ECO:0000256" key="1">
    <source>
        <dbReference type="SAM" id="SignalP"/>
    </source>
</evidence>
<feature type="signal peptide" evidence="1">
    <location>
        <begin position="1"/>
        <end position="20"/>
    </location>
</feature>
<dbReference type="AlphaFoldDB" id="A0A8S1DB99"/>
<keyword evidence="1" id="KW-0732">Signal</keyword>
<evidence type="ECO:0000313" key="3">
    <source>
        <dbReference type="Proteomes" id="UP000494165"/>
    </source>
</evidence>